<name>A0A5J5EJ45_9PEZI</name>
<organism evidence="2 3">
    <name type="scientific">Sphaerosporella brunnea</name>
    <dbReference type="NCBI Taxonomy" id="1250544"/>
    <lineage>
        <taxon>Eukaryota</taxon>
        <taxon>Fungi</taxon>
        <taxon>Dikarya</taxon>
        <taxon>Ascomycota</taxon>
        <taxon>Pezizomycotina</taxon>
        <taxon>Pezizomycetes</taxon>
        <taxon>Pezizales</taxon>
        <taxon>Pyronemataceae</taxon>
        <taxon>Sphaerosporella</taxon>
    </lineage>
</organism>
<gene>
    <name evidence="2" type="ORF">FN846DRAFT_894824</name>
</gene>
<sequence>MAPASTPTIPAQPSCRALPGTQTNTASGLELDVNVLGALPGTLIATNATPRLESDFSGLTGLGKTDLTWNLSSFPFEDGDFLKSQIWELEDEGGSELSDNDWIVASSSFSRASSYASSQARVFGDAVPPPDMEESFPGSIHEKKGEVDAKADVLQSHTALPTIEANERLDVAADDTIGDEVPRILHHGPTVNLGAIGKHDFHLELSSTPLQTVPGAWPTEKRLSNP</sequence>
<dbReference type="AlphaFoldDB" id="A0A5J5EJ45"/>
<dbReference type="InParanoid" id="A0A5J5EJ45"/>
<evidence type="ECO:0000313" key="3">
    <source>
        <dbReference type="Proteomes" id="UP000326924"/>
    </source>
</evidence>
<dbReference type="EMBL" id="VXIS01000316">
    <property type="protein sequence ID" value="KAA8894728.1"/>
    <property type="molecule type" value="Genomic_DNA"/>
</dbReference>
<proteinExistence type="predicted"/>
<dbReference type="Proteomes" id="UP000326924">
    <property type="component" value="Unassembled WGS sequence"/>
</dbReference>
<evidence type="ECO:0000256" key="1">
    <source>
        <dbReference type="SAM" id="MobiDB-lite"/>
    </source>
</evidence>
<evidence type="ECO:0000313" key="2">
    <source>
        <dbReference type="EMBL" id="KAA8894728.1"/>
    </source>
</evidence>
<keyword evidence="3" id="KW-1185">Reference proteome</keyword>
<accession>A0A5J5EJ45</accession>
<protein>
    <submittedName>
        <fullName evidence="2">Uncharacterized protein</fullName>
    </submittedName>
</protein>
<reference evidence="2 3" key="1">
    <citation type="submission" date="2019-09" db="EMBL/GenBank/DDBJ databases">
        <title>Draft genome of the ectomycorrhizal ascomycete Sphaerosporella brunnea.</title>
        <authorList>
            <consortium name="DOE Joint Genome Institute"/>
            <person name="Benucci G.M."/>
            <person name="Marozzi G."/>
            <person name="Antonielli L."/>
            <person name="Sanchez S."/>
            <person name="Marco P."/>
            <person name="Wang X."/>
            <person name="Falini L.B."/>
            <person name="Barry K."/>
            <person name="Haridas S."/>
            <person name="Lipzen A."/>
            <person name="Labutti K."/>
            <person name="Grigoriev I.V."/>
            <person name="Murat C."/>
            <person name="Martin F."/>
            <person name="Albertini E."/>
            <person name="Donnini D."/>
            <person name="Bonito G."/>
        </authorList>
    </citation>
    <scope>NUCLEOTIDE SEQUENCE [LARGE SCALE GENOMIC DNA]</scope>
    <source>
        <strain evidence="2 3">Sb_GMNB300</strain>
    </source>
</reference>
<feature type="compositionally biased region" description="Polar residues" evidence="1">
    <location>
        <begin position="1"/>
        <end position="11"/>
    </location>
</feature>
<feature type="region of interest" description="Disordered" evidence="1">
    <location>
        <begin position="1"/>
        <end position="23"/>
    </location>
</feature>
<comment type="caution">
    <text evidence="2">The sequence shown here is derived from an EMBL/GenBank/DDBJ whole genome shotgun (WGS) entry which is preliminary data.</text>
</comment>